<dbReference type="GeneID" id="19205397"/>
<feature type="transmembrane region" description="Helical" evidence="1">
    <location>
        <begin position="44"/>
        <end position="65"/>
    </location>
</feature>
<reference evidence="4" key="1">
    <citation type="journal article" date="2012" name="Science">
        <title>The Paleozoic origin of enzymatic lignin decomposition reconstructed from 31 fungal genomes.</title>
        <authorList>
            <person name="Floudas D."/>
            <person name="Binder M."/>
            <person name="Riley R."/>
            <person name="Barry K."/>
            <person name="Blanchette R.A."/>
            <person name="Henrissat B."/>
            <person name="Martinez A.T."/>
            <person name="Otillar R."/>
            <person name="Spatafora J.W."/>
            <person name="Yadav J.S."/>
            <person name="Aerts A."/>
            <person name="Benoit I."/>
            <person name="Boyd A."/>
            <person name="Carlson A."/>
            <person name="Copeland A."/>
            <person name="Coutinho P.M."/>
            <person name="de Vries R.P."/>
            <person name="Ferreira P."/>
            <person name="Findley K."/>
            <person name="Foster B."/>
            <person name="Gaskell J."/>
            <person name="Glotzer D."/>
            <person name="Gorecki P."/>
            <person name="Heitman J."/>
            <person name="Hesse C."/>
            <person name="Hori C."/>
            <person name="Igarashi K."/>
            <person name="Jurgens J.A."/>
            <person name="Kallen N."/>
            <person name="Kersten P."/>
            <person name="Kohler A."/>
            <person name="Kuees U."/>
            <person name="Kumar T.K.A."/>
            <person name="Kuo A."/>
            <person name="LaButti K."/>
            <person name="Larrondo L.F."/>
            <person name="Lindquist E."/>
            <person name="Ling A."/>
            <person name="Lombard V."/>
            <person name="Lucas S."/>
            <person name="Lundell T."/>
            <person name="Martin R."/>
            <person name="McLaughlin D.J."/>
            <person name="Morgenstern I."/>
            <person name="Morin E."/>
            <person name="Murat C."/>
            <person name="Nagy L.G."/>
            <person name="Nolan M."/>
            <person name="Ohm R.A."/>
            <person name="Patyshakuliyeva A."/>
            <person name="Rokas A."/>
            <person name="Ruiz-Duenas F.J."/>
            <person name="Sabat G."/>
            <person name="Salamov A."/>
            <person name="Samejima M."/>
            <person name="Schmutz J."/>
            <person name="Slot J.C."/>
            <person name="St John F."/>
            <person name="Stenlid J."/>
            <person name="Sun H."/>
            <person name="Sun S."/>
            <person name="Syed K."/>
            <person name="Tsang A."/>
            <person name="Wiebenga A."/>
            <person name="Young D."/>
            <person name="Pisabarro A."/>
            <person name="Eastwood D.C."/>
            <person name="Martin F."/>
            <person name="Cullen D."/>
            <person name="Grigoriev I.V."/>
            <person name="Hibbett D.S."/>
        </authorList>
    </citation>
    <scope>NUCLEOTIDE SEQUENCE [LARGE SCALE GENOMIC DNA]</scope>
    <source>
        <strain evidence="4">RWD-64-598 SS2</strain>
    </source>
</reference>
<keyword evidence="4" id="KW-1185">Reference proteome</keyword>
<dbReference type="AlphaFoldDB" id="A0A5M3MNA7"/>
<feature type="transmembrane region" description="Helical" evidence="1">
    <location>
        <begin position="200"/>
        <end position="219"/>
    </location>
</feature>
<gene>
    <name evidence="3" type="ORF">CONPUDRAFT_165799</name>
</gene>
<protein>
    <recommendedName>
        <fullName evidence="2">DUF6533 domain-containing protein</fullName>
    </recommendedName>
</protein>
<feature type="domain" description="DUF6533" evidence="2">
    <location>
        <begin position="17"/>
        <end position="58"/>
    </location>
</feature>
<comment type="caution">
    <text evidence="3">The sequence shown here is derived from an EMBL/GenBank/DDBJ whole genome shotgun (WGS) entry which is preliminary data.</text>
</comment>
<evidence type="ECO:0000313" key="4">
    <source>
        <dbReference type="Proteomes" id="UP000053558"/>
    </source>
</evidence>
<feature type="transmembrane region" description="Helical" evidence="1">
    <location>
        <begin position="12"/>
        <end position="32"/>
    </location>
</feature>
<sequence>MDVGTIESVVDMQLIWVSLLCLAAYDTCLTFADEVRFLRHSRLSFMKVVYVGIRLTMFVSLISGSSLPMRGSLEQCNVLGKLAELPSIIGLIAVEIMFIGRVYALWSCDKRVLVPTLLTLGVHIASLAVIATLPGTQMRPVAISDGWIACLPPHRNELCVIIIGTIFVLDTEILGLTLYRSMAYFRSRRLRLVEIVIHHNVVYLVCALVIAVVNMTLILTLYNNFMPSIFQGVFSSIVATRMHRRLWMTLSESAANEELADVSVVTYKDKLCCSS</sequence>
<dbReference type="OrthoDB" id="3049002at2759"/>
<dbReference type="KEGG" id="cput:CONPUDRAFT_165799"/>
<feature type="transmembrane region" description="Helical" evidence="1">
    <location>
        <begin position="112"/>
        <end position="133"/>
    </location>
</feature>
<dbReference type="EMBL" id="JH711579">
    <property type="protein sequence ID" value="EIW80205.1"/>
    <property type="molecule type" value="Genomic_DNA"/>
</dbReference>
<dbReference type="Pfam" id="PF20151">
    <property type="entry name" value="DUF6533"/>
    <property type="match status" value="1"/>
</dbReference>
<organism evidence="3 4">
    <name type="scientific">Coniophora puteana (strain RWD-64-598)</name>
    <name type="common">Brown rot fungus</name>
    <dbReference type="NCBI Taxonomy" id="741705"/>
    <lineage>
        <taxon>Eukaryota</taxon>
        <taxon>Fungi</taxon>
        <taxon>Dikarya</taxon>
        <taxon>Basidiomycota</taxon>
        <taxon>Agaricomycotina</taxon>
        <taxon>Agaricomycetes</taxon>
        <taxon>Agaricomycetidae</taxon>
        <taxon>Boletales</taxon>
        <taxon>Coniophorineae</taxon>
        <taxon>Coniophoraceae</taxon>
        <taxon>Coniophora</taxon>
    </lineage>
</organism>
<keyword evidence="1" id="KW-0472">Membrane</keyword>
<evidence type="ECO:0000256" key="1">
    <source>
        <dbReference type="SAM" id="Phobius"/>
    </source>
</evidence>
<evidence type="ECO:0000259" key="2">
    <source>
        <dbReference type="Pfam" id="PF20151"/>
    </source>
</evidence>
<proteinExistence type="predicted"/>
<dbReference type="InterPro" id="IPR045340">
    <property type="entry name" value="DUF6533"/>
</dbReference>
<keyword evidence="1" id="KW-0812">Transmembrane</keyword>
<feature type="transmembrane region" description="Helical" evidence="1">
    <location>
        <begin position="85"/>
        <end position="105"/>
    </location>
</feature>
<evidence type="ECO:0000313" key="3">
    <source>
        <dbReference type="EMBL" id="EIW80205.1"/>
    </source>
</evidence>
<keyword evidence="1" id="KW-1133">Transmembrane helix</keyword>
<accession>A0A5M3MNA7</accession>
<dbReference type="Proteomes" id="UP000053558">
    <property type="component" value="Unassembled WGS sequence"/>
</dbReference>
<name>A0A5M3MNA7_CONPW</name>
<dbReference type="RefSeq" id="XP_007769211.1">
    <property type="nucleotide sequence ID" value="XM_007771021.1"/>
</dbReference>
<feature type="transmembrane region" description="Helical" evidence="1">
    <location>
        <begin position="160"/>
        <end position="179"/>
    </location>
</feature>